<proteinExistence type="predicted"/>
<sequence length="110" mass="11966">MPAAATRPGRDKFSGVTDSTDQSPHMRKASETGTARTKRHCSGVSSLQRSAQNRAQFAKCQLSDMCVSYAVHCTQVLLIHFLKVIRRKESASPLDTQPASLNTHAPDDAP</sequence>
<reference evidence="2 3" key="1">
    <citation type="submission" date="2014-01" db="EMBL/GenBank/DDBJ databases">
        <title>Genome sequence and analysis of Xanthomonas arboricola pv. pruni.</title>
        <authorList>
            <person name="Fujikawa T."/>
            <person name="Nakazono-Nagaoka E."/>
        </authorList>
    </citation>
    <scope>NUCLEOTIDE SEQUENCE [LARGE SCALE GENOMIC DNA]</scope>
    <source>
        <strain evidence="3">MAFF 311562</strain>
    </source>
</reference>
<evidence type="ECO:0000313" key="2">
    <source>
        <dbReference type="EMBL" id="GAE52281.1"/>
    </source>
</evidence>
<protein>
    <submittedName>
        <fullName evidence="2">Alkaline phosphatase</fullName>
    </submittedName>
</protein>
<feature type="region of interest" description="Disordered" evidence="1">
    <location>
        <begin position="90"/>
        <end position="110"/>
    </location>
</feature>
<name>W4S6Y6_9XANT</name>
<organism evidence="2 3">
    <name type="scientific">Xanthomonas arboricola pv. pruni str. MAFF 311562</name>
    <dbReference type="NCBI Taxonomy" id="1414836"/>
    <lineage>
        <taxon>Bacteria</taxon>
        <taxon>Pseudomonadati</taxon>
        <taxon>Pseudomonadota</taxon>
        <taxon>Gammaproteobacteria</taxon>
        <taxon>Lysobacterales</taxon>
        <taxon>Lysobacteraceae</taxon>
        <taxon>Xanthomonas</taxon>
    </lineage>
</organism>
<gene>
    <name evidence="2" type="ORF">XPU_3813</name>
</gene>
<dbReference type="Proteomes" id="UP000019143">
    <property type="component" value="Unassembled WGS sequence"/>
</dbReference>
<comment type="caution">
    <text evidence="2">The sequence shown here is derived from an EMBL/GenBank/DDBJ whole genome shotgun (WGS) entry which is preliminary data.</text>
</comment>
<evidence type="ECO:0000313" key="3">
    <source>
        <dbReference type="Proteomes" id="UP000019143"/>
    </source>
</evidence>
<dbReference type="AlphaFoldDB" id="W4S6Y6"/>
<accession>W4S6Y6</accession>
<feature type="region of interest" description="Disordered" evidence="1">
    <location>
        <begin position="1"/>
        <end position="48"/>
    </location>
</feature>
<dbReference type="EMBL" id="BAVB01000347">
    <property type="protein sequence ID" value="GAE52281.1"/>
    <property type="molecule type" value="Genomic_DNA"/>
</dbReference>
<feature type="compositionally biased region" description="Polar residues" evidence="1">
    <location>
        <begin position="93"/>
        <end position="103"/>
    </location>
</feature>
<evidence type="ECO:0000256" key="1">
    <source>
        <dbReference type="SAM" id="MobiDB-lite"/>
    </source>
</evidence>